<dbReference type="Proteomes" id="UP000694728">
    <property type="component" value="Unplaced"/>
</dbReference>
<dbReference type="Pfam" id="PF02994">
    <property type="entry name" value="Transposase_22"/>
    <property type="match status" value="1"/>
</dbReference>
<dbReference type="Gene3D" id="3.30.70.1820">
    <property type="entry name" value="L1 transposable element, RRM domain"/>
    <property type="match status" value="1"/>
</dbReference>
<evidence type="ECO:0000256" key="1">
    <source>
        <dbReference type="ARBA" id="ARBA00061640"/>
    </source>
</evidence>
<dbReference type="Ensembl" id="ENSSSCT00055042289.1">
    <property type="protein sequence ID" value="ENSSSCP00055033672.1"/>
    <property type="gene ID" value="ENSSSCG00055021545.1"/>
</dbReference>
<dbReference type="SMR" id="A0A8D0LXJ2"/>
<sequence length="150" mass="17532">MKSTMNNAEELISDLEDRIKEITQSGQQTENQIKKRGSNIRDLWDNIKQANLCIIEIPKEEEKEKGIEKIFEEITSENFPNLKKTVIKIQKAQRAPNKLKPKRTTRRPIIMKMEKIKDKERILKAARETQSINYKGCTIWLSADFSTKTL</sequence>
<dbReference type="Proteomes" id="UP000694727">
    <property type="component" value="Unplaced"/>
</dbReference>
<dbReference type="InterPro" id="IPR004244">
    <property type="entry name" value="Transposase_22"/>
</dbReference>
<dbReference type="AlphaFoldDB" id="A0A8D0LXJ2"/>
<evidence type="ECO:0000256" key="2">
    <source>
        <dbReference type="SAM" id="Coils"/>
    </source>
</evidence>
<evidence type="ECO:0000313" key="4">
    <source>
        <dbReference type="Ensembl" id="ENSSSCP00060014026.1"/>
    </source>
</evidence>
<proteinExistence type="inferred from homology"/>
<dbReference type="Proteomes" id="UP000694724">
    <property type="component" value="Unplaced"/>
</dbReference>
<feature type="domain" description="L1 transposable element RRM" evidence="3">
    <location>
        <begin position="50"/>
        <end position="144"/>
    </location>
</feature>
<dbReference type="Ensembl" id="ENSSSCT00060032706.1">
    <property type="protein sequence ID" value="ENSSSCP00060014026.1"/>
    <property type="gene ID" value="ENSSSCG00060024119.1"/>
</dbReference>
<dbReference type="Proteomes" id="UP000694726">
    <property type="component" value="Unplaced"/>
</dbReference>
<dbReference type="InterPro" id="IPR043636">
    <property type="entry name" value="L1_RRM_dom"/>
</dbReference>
<feature type="coiled-coil region" evidence="2">
    <location>
        <begin position="5"/>
        <end position="32"/>
    </location>
</feature>
<name>A0A8D0LXJ2_PIG</name>
<evidence type="ECO:0000259" key="3">
    <source>
        <dbReference type="Pfam" id="PF02994"/>
    </source>
</evidence>
<dbReference type="PANTHER" id="PTHR11505">
    <property type="entry name" value="L1 TRANSPOSABLE ELEMENT-RELATED"/>
    <property type="match status" value="1"/>
</dbReference>
<dbReference type="Ensembl" id="ENSSSCT00045060118.1">
    <property type="protein sequence ID" value="ENSSSCP00045042216.1"/>
    <property type="gene ID" value="ENSSSCG00045035029.1"/>
</dbReference>
<protein>
    <recommendedName>
        <fullName evidence="3">L1 transposable element RRM domain-containing protein</fullName>
    </recommendedName>
</protein>
<dbReference type="Proteomes" id="UP000694723">
    <property type="component" value="Unplaced"/>
</dbReference>
<dbReference type="FunFam" id="3.30.70.1820:FF:000002">
    <property type="entry name" value="LINE-1 retrotransposable element ORF1 protein"/>
    <property type="match status" value="1"/>
</dbReference>
<dbReference type="Gene3D" id="1.20.5.390">
    <property type="entry name" value="L1 transposable element, trimerization domain"/>
    <property type="match status" value="1"/>
</dbReference>
<evidence type="ECO:0000313" key="5">
    <source>
        <dbReference type="Proteomes" id="UP000694723"/>
    </source>
</evidence>
<comment type="similarity">
    <text evidence="1">Belongs to the transposase 22 family.</text>
</comment>
<organism evidence="4 5">
    <name type="scientific">Sus scrofa</name>
    <name type="common">Pig</name>
    <dbReference type="NCBI Taxonomy" id="9823"/>
    <lineage>
        <taxon>Eukaryota</taxon>
        <taxon>Metazoa</taxon>
        <taxon>Chordata</taxon>
        <taxon>Craniata</taxon>
        <taxon>Vertebrata</taxon>
        <taxon>Euteleostomi</taxon>
        <taxon>Mammalia</taxon>
        <taxon>Eutheria</taxon>
        <taxon>Laurasiatheria</taxon>
        <taxon>Artiodactyla</taxon>
        <taxon>Suina</taxon>
        <taxon>Suidae</taxon>
        <taxon>Sus</taxon>
    </lineage>
</organism>
<dbReference type="Ensembl" id="ENSSSCT00015033889.1">
    <property type="protein sequence ID" value="ENSSSCP00015013459.1"/>
    <property type="gene ID" value="ENSSSCG00015025569.1"/>
</dbReference>
<keyword evidence="2" id="KW-0175">Coiled coil</keyword>
<accession>A0A8D0LXJ2</accession>
<reference evidence="4" key="1">
    <citation type="submission" date="2025-05" db="UniProtKB">
        <authorList>
            <consortium name="Ensembl"/>
        </authorList>
    </citation>
    <scope>IDENTIFICATION</scope>
</reference>
<dbReference type="Ensembl" id="ENSSSCT00025054687.1">
    <property type="protein sequence ID" value="ENSSSCP00025023269.1"/>
    <property type="gene ID" value="ENSSSCG00025040301.1"/>
</dbReference>